<dbReference type="STRING" id="1121279.SAMN02745887_03060"/>
<evidence type="ECO:0000313" key="7">
    <source>
        <dbReference type="Proteomes" id="UP000186513"/>
    </source>
</evidence>
<comment type="cofactor">
    <cofactor evidence="5">
        <name>Mg(2+)</name>
        <dbReference type="ChEBI" id="CHEBI:18420"/>
    </cofactor>
</comment>
<dbReference type="OrthoDB" id="9801938at2"/>
<keyword evidence="6" id="KW-0436">Ligase</keyword>
<dbReference type="EC" id="6.3.3.2" evidence="5"/>
<accession>A0A1K2HP00</accession>
<feature type="binding site" evidence="4">
    <location>
        <position position="53"/>
    </location>
    <ligand>
        <name>substrate</name>
    </ligand>
</feature>
<keyword evidence="7" id="KW-1185">Reference proteome</keyword>
<keyword evidence="5" id="KW-0460">Magnesium</keyword>
<proteinExistence type="inferred from homology"/>
<keyword evidence="5" id="KW-0479">Metal-binding</keyword>
<evidence type="ECO:0000256" key="3">
    <source>
        <dbReference type="ARBA" id="ARBA00022840"/>
    </source>
</evidence>
<dbReference type="RefSeq" id="WP_072429540.1">
    <property type="nucleotide sequence ID" value="NZ_FPKR01000012.1"/>
</dbReference>
<dbReference type="InterPro" id="IPR024185">
    <property type="entry name" value="FTHF_cligase-like_sf"/>
</dbReference>
<keyword evidence="2 4" id="KW-0547">Nucleotide-binding</keyword>
<dbReference type="NCBIfam" id="TIGR02727">
    <property type="entry name" value="MTHFS_bact"/>
    <property type="match status" value="1"/>
</dbReference>
<dbReference type="GO" id="GO:0030272">
    <property type="term" value="F:5-formyltetrahydrofolate cyclo-ligase activity"/>
    <property type="evidence" value="ECO:0007669"/>
    <property type="project" value="UniProtKB-EC"/>
</dbReference>
<evidence type="ECO:0000313" key="6">
    <source>
        <dbReference type="EMBL" id="SFZ78536.1"/>
    </source>
</evidence>
<dbReference type="PANTHER" id="PTHR23407:SF1">
    <property type="entry name" value="5-FORMYLTETRAHYDROFOLATE CYCLO-LIGASE"/>
    <property type="match status" value="1"/>
</dbReference>
<evidence type="ECO:0000256" key="4">
    <source>
        <dbReference type="PIRSR" id="PIRSR006806-1"/>
    </source>
</evidence>
<dbReference type="Proteomes" id="UP000186513">
    <property type="component" value="Unassembled WGS sequence"/>
</dbReference>
<feature type="binding site" evidence="4">
    <location>
        <begin position="131"/>
        <end position="139"/>
    </location>
    <ligand>
        <name>ATP</name>
        <dbReference type="ChEBI" id="CHEBI:30616"/>
    </ligand>
</feature>
<dbReference type="InterPro" id="IPR037171">
    <property type="entry name" value="NagB/RpiA_transferase-like"/>
</dbReference>
<comment type="similarity">
    <text evidence="1 5">Belongs to the 5-formyltetrahydrofolate cyclo-ligase family.</text>
</comment>
<dbReference type="GO" id="GO:0046872">
    <property type="term" value="F:metal ion binding"/>
    <property type="evidence" value="ECO:0007669"/>
    <property type="project" value="UniProtKB-KW"/>
</dbReference>
<dbReference type="PANTHER" id="PTHR23407">
    <property type="entry name" value="ATPASE INHIBITOR/5-FORMYLTETRAHYDROFOLATE CYCLO-LIGASE"/>
    <property type="match status" value="1"/>
</dbReference>
<evidence type="ECO:0000256" key="5">
    <source>
        <dbReference type="RuleBase" id="RU361279"/>
    </source>
</evidence>
<protein>
    <recommendedName>
        <fullName evidence="5">5-formyltetrahydrofolate cyclo-ligase</fullName>
        <ecNumber evidence="5">6.3.3.2</ecNumber>
    </recommendedName>
</protein>
<dbReference type="Gene3D" id="3.40.50.10420">
    <property type="entry name" value="NagB/RpiA/CoA transferase-like"/>
    <property type="match status" value="1"/>
</dbReference>
<dbReference type="PIRSF" id="PIRSF006806">
    <property type="entry name" value="FTHF_cligase"/>
    <property type="match status" value="1"/>
</dbReference>
<dbReference type="InterPro" id="IPR002698">
    <property type="entry name" value="FTHF_cligase"/>
</dbReference>
<dbReference type="SUPFAM" id="SSF100950">
    <property type="entry name" value="NagB/RpiA/CoA transferase-like"/>
    <property type="match status" value="1"/>
</dbReference>
<reference evidence="6 7" key="1">
    <citation type="submission" date="2016-11" db="EMBL/GenBank/DDBJ databases">
        <authorList>
            <person name="Jaros S."/>
            <person name="Januszkiewicz K."/>
            <person name="Wedrychowicz H."/>
        </authorList>
    </citation>
    <scope>NUCLEOTIDE SEQUENCE [LARGE SCALE GENOMIC DNA]</scope>
    <source>
        <strain evidence="6 7">DSM 18899</strain>
    </source>
</reference>
<name>A0A1K2HP00_9NEIS</name>
<evidence type="ECO:0000256" key="1">
    <source>
        <dbReference type="ARBA" id="ARBA00010638"/>
    </source>
</evidence>
<sequence>MTDKASLRRELRRRRLAVPRAARQQAARRVAGRALRWLQPGRRIGAYQAVGSELSLAVLITLAQQRGCSVWLPVVPRRGRRLSFADLADPRGSWRRNRHGIAEYHAPRRCAARALDVVFLPLVGFDAQGGRLGQGGGYYDSSFARRIGRRPKLIGAAFDCQRVPTLTLDAHDVRLDAVLTERCHYRCRAGQLPG</sequence>
<dbReference type="GO" id="GO:0005524">
    <property type="term" value="F:ATP binding"/>
    <property type="evidence" value="ECO:0007669"/>
    <property type="project" value="UniProtKB-KW"/>
</dbReference>
<dbReference type="GO" id="GO:0009396">
    <property type="term" value="P:folic acid-containing compound biosynthetic process"/>
    <property type="evidence" value="ECO:0007669"/>
    <property type="project" value="TreeGrafter"/>
</dbReference>
<organism evidence="6 7">
    <name type="scientific">Chitinimonas taiwanensis DSM 18899</name>
    <dbReference type="NCBI Taxonomy" id="1121279"/>
    <lineage>
        <taxon>Bacteria</taxon>
        <taxon>Pseudomonadati</taxon>
        <taxon>Pseudomonadota</taxon>
        <taxon>Betaproteobacteria</taxon>
        <taxon>Neisseriales</taxon>
        <taxon>Chitinibacteraceae</taxon>
        <taxon>Chitinimonas</taxon>
    </lineage>
</organism>
<dbReference type="GO" id="GO:0035999">
    <property type="term" value="P:tetrahydrofolate interconversion"/>
    <property type="evidence" value="ECO:0007669"/>
    <property type="project" value="TreeGrafter"/>
</dbReference>
<dbReference type="AlphaFoldDB" id="A0A1K2HP00"/>
<dbReference type="EMBL" id="FPKR01000012">
    <property type="protein sequence ID" value="SFZ78536.1"/>
    <property type="molecule type" value="Genomic_DNA"/>
</dbReference>
<gene>
    <name evidence="6" type="ORF">SAMN02745887_03060</name>
</gene>
<comment type="catalytic activity">
    <reaction evidence="5">
        <text>(6S)-5-formyl-5,6,7,8-tetrahydrofolate + ATP = (6R)-5,10-methenyltetrahydrofolate + ADP + phosphate</text>
        <dbReference type="Rhea" id="RHEA:10488"/>
        <dbReference type="ChEBI" id="CHEBI:30616"/>
        <dbReference type="ChEBI" id="CHEBI:43474"/>
        <dbReference type="ChEBI" id="CHEBI:57455"/>
        <dbReference type="ChEBI" id="CHEBI:57457"/>
        <dbReference type="ChEBI" id="CHEBI:456216"/>
        <dbReference type="EC" id="6.3.3.2"/>
    </reaction>
</comment>
<dbReference type="Pfam" id="PF01812">
    <property type="entry name" value="5-FTHF_cyc-lig"/>
    <property type="match status" value="1"/>
</dbReference>
<evidence type="ECO:0000256" key="2">
    <source>
        <dbReference type="ARBA" id="ARBA00022741"/>
    </source>
</evidence>
<keyword evidence="3 4" id="KW-0067">ATP-binding</keyword>
<feature type="binding site" evidence="4">
    <location>
        <begin position="4"/>
        <end position="8"/>
    </location>
    <ligand>
        <name>ATP</name>
        <dbReference type="ChEBI" id="CHEBI:30616"/>
    </ligand>
</feature>